<dbReference type="SUPFAM" id="SSF52129">
    <property type="entry name" value="Caspase-like"/>
    <property type="match status" value="1"/>
</dbReference>
<accession>A0A8J2UGN6</accession>
<evidence type="ECO:0008006" key="7">
    <source>
        <dbReference type="Google" id="ProtNLM"/>
    </source>
</evidence>
<dbReference type="InterPro" id="IPR001769">
    <property type="entry name" value="Gingipain"/>
</dbReference>
<dbReference type="Pfam" id="PF07705">
    <property type="entry name" value="CARDB"/>
    <property type="match status" value="1"/>
</dbReference>
<dbReference type="InterPro" id="IPR013783">
    <property type="entry name" value="Ig-like_fold"/>
</dbReference>
<feature type="domain" description="CARDB" evidence="4">
    <location>
        <begin position="798"/>
        <end position="890"/>
    </location>
</feature>
<organism evidence="5 6">
    <name type="scientific">Puia dinghuensis</name>
    <dbReference type="NCBI Taxonomy" id="1792502"/>
    <lineage>
        <taxon>Bacteria</taxon>
        <taxon>Pseudomonadati</taxon>
        <taxon>Bacteroidota</taxon>
        <taxon>Chitinophagia</taxon>
        <taxon>Chitinophagales</taxon>
        <taxon>Chitinophagaceae</taxon>
        <taxon>Puia</taxon>
    </lineage>
</organism>
<gene>
    <name evidence="5" type="ORF">GCM10011511_43920</name>
</gene>
<evidence type="ECO:0000259" key="4">
    <source>
        <dbReference type="Pfam" id="PF07705"/>
    </source>
</evidence>
<dbReference type="EMBL" id="BMJC01000005">
    <property type="protein sequence ID" value="GGB15374.1"/>
    <property type="molecule type" value="Genomic_DNA"/>
</dbReference>
<dbReference type="GO" id="GO:0008234">
    <property type="term" value="F:cysteine-type peptidase activity"/>
    <property type="evidence" value="ECO:0007669"/>
    <property type="project" value="InterPro"/>
</dbReference>
<dbReference type="InterPro" id="IPR029031">
    <property type="entry name" value="Gingipain_N_sf"/>
</dbReference>
<dbReference type="Proteomes" id="UP000607559">
    <property type="component" value="Unassembled WGS sequence"/>
</dbReference>
<dbReference type="Gene3D" id="3.40.50.10390">
    <property type="entry name" value="Gingipain r, domain 1"/>
    <property type="match status" value="1"/>
</dbReference>
<comment type="caution">
    <text evidence="5">The sequence shown here is derived from an EMBL/GenBank/DDBJ whole genome shotgun (WGS) entry which is preliminary data.</text>
</comment>
<sequence>MKRLFTFCFLLVLTLGAAAQAYNNEWIDFSKTYYKFKVGSNGVYRIPQSTLASAGLGSIPAEQFQLFRNGQEVPIYVTNGSGVMGGSDYIEFWGLMNDGVPDQRLYRNPAYQHTTKWSLESDTAVYFLTYTTTSTPLRIVNTPNNVSGSSLPVEPYFIYTAAADYHVTMNPGFAQVVGEYIYSSSYDIGEFWSYGPASPGAPISDAFGNLFVYSGGPAASVKVGMVGTADNPRTVQLAVSGNVVLDTTMNSFNDLLTTRPVPLSLMSGSTVPFAFIDNSTVGTDRMMASVIEFTYPRQFNFGGQSTFAFQLPARSAGYLLNITNFSISGSATPVLYDLTNGLRYTAVLNGSTLEFALNGSSTNTNLVLVNEDPSIVKTVTGLTSKTFVNFANPANQGNYIIISNPVLYTGSSGNNPVVDYKNYRSSSAGGSFNAQVYDINELQDQFAFGIKKHPLSIQNFLRYARANWAAKPQYVLLIGHGLMYTDYYHYSEALHQPLADQLNLVPTFGYPGSDNKLSADNGVDATPVTPIGRLSVVSGPEIEIYLSKLKEYEQAQATSPNTVDGRLWMKNALHLTGVSEPYLGTIICNYMGYYRQLIADTLYGANTYMLCDGNASAVAQVPSGFISTLFNEGFSILNYFGHSSNSVLSYDLDNPLVYNNPGKYPVFYLNGCDAGNFFVYGSQRMSSTNTISENYTLAPERGSIAVVAATSFGIVNYLNILLNAQYILMDGQDYGKSIGILEKDALTQMVNAVPGDFFARQHAEQMDIGGDPALRLNTSNLPDYDIEIPQIFISPTLVTVANNSFTVKARFYNLGKAVGDSISVLFTRKYPNGTSTVLLKKKIPGIRYSDSVTINVPIVATRDKGQNYITVTVNSDNTVTEVTTANNSVTAPVFIYDNSATPAYPYNYAIINTNTQHLFASTADPFVTTSQYAMQLDTTTLFNSPLLVTRTATSSGGLLEFDPGISFMDSVVYYWRVSRVPTTSGDSYNWNGASFVYIDPASSSTGENMSHFYQHTQSTLAGLVGDTTGRQFKFDQLTNTLSVKCGVYPEADQVAQDISVLINGNNNNTQSVCGAGEVIFTVIDKNTFHPWYNALTGTPGRYGSLSPCGSSREYQFMYNILDTAQRRGVVRLMDAIPNGDYVVVNNCSGDYQASNTYASDWKGDTSYLGSGNSMYQRLFAQGFANIDSFNRPRAFIFIYQKNNAANFAPRSTFSQGVSDHISLQATTYTPDTLGVMLSPQLGPAKKWRMLHWRGYSEEAPSTDSIQVQVLGVDTSGNVSAPLFSLSTASQDVDISSISATKYPWLQLRLATSDTINASPYQLKYWRLNYDPVPEGALAPNLFLQSQDTVALGQTVNFGIAFKNVSPTPFDSIQVKAVITDRTNTPHTIVLPKTKPLVSGDTVKVVFPINTKSLSGSNTLYMDFNPNFAQPEQYLFNNFLYKSIYVNGDARGPQLDVTFDNVHILNEDIVSAKPHIQIRLKSQSQYILLTDTSLVNVQVQYPDGSLHKYNFSNDTLRFTPATNGTNNTATVDFLPAFLKQINPNGDVYTLIVSGKDMLGNQAGLTPYRVSFKIISKPMISNMLNYPNPFTTSTAFVFTITGSEVPQNIKIQILTITGKVVREITKEELGPLHVGRNITEFKWNGTDMYGQRLANGVYLYHVVTNLNGKGLSKYTAAGDNTDKFFNNGYGKMYLMK</sequence>
<evidence type="ECO:0000256" key="1">
    <source>
        <dbReference type="ARBA" id="ARBA00022729"/>
    </source>
</evidence>
<keyword evidence="1 2" id="KW-0732">Signal</keyword>
<feature type="signal peptide" evidence="2">
    <location>
        <begin position="1"/>
        <end position="21"/>
    </location>
</feature>
<evidence type="ECO:0000313" key="6">
    <source>
        <dbReference type="Proteomes" id="UP000607559"/>
    </source>
</evidence>
<evidence type="ECO:0000256" key="2">
    <source>
        <dbReference type="SAM" id="SignalP"/>
    </source>
</evidence>
<name>A0A8J2UGN6_9BACT</name>
<dbReference type="Pfam" id="PF01364">
    <property type="entry name" value="Peptidase_C25"/>
    <property type="match status" value="1"/>
</dbReference>
<proteinExistence type="predicted"/>
<keyword evidence="6" id="KW-1185">Reference proteome</keyword>
<dbReference type="RefSeq" id="WP_188935860.1">
    <property type="nucleotide sequence ID" value="NZ_BMJC01000005.1"/>
</dbReference>
<dbReference type="Gene3D" id="3.40.50.1460">
    <property type="match status" value="1"/>
</dbReference>
<dbReference type="Gene3D" id="2.60.40.4070">
    <property type="match status" value="1"/>
</dbReference>
<evidence type="ECO:0000259" key="3">
    <source>
        <dbReference type="Pfam" id="PF01364"/>
    </source>
</evidence>
<dbReference type="GO" id="GO:0006508">
    <property type="term" value="P:proteolysis"/>
    <property type="evidence" value="ECO:0007669"/>
    <property type="project" value="InterPro"/>
</dbReference>
<feature type="domain" description="Gingipain" evidence="3">
    <location>
        <begin position="399"/>
        <end position="776"/>
    </location>
</feature>
<dbReference type="InterPro" id="IPR011635">
    <property type="entry name" value="CARDB"/>
</dbReference>
<feature type="chain" id="PRO_5035321713" description="Gingipain domain-containing protein" evidence="2">
    <location>
        <begin position="22"/>
        <end position="1694"/>
    </location>
</feature>
<dbReference type="InterPro" id="IPR029030">
    <property type="entry name" value="Caspase-like_dom_sf"/>
</dbReference>
<dbReference type="Gene3D" id="2.60.40.10">
    <property type="entry name" value="Immunoglobulins"/>
    <property type="match status" value="1"/>
</dbReference>
<reference evidence="5" key="1">
    <citation type="journal article" date="2014" name="Int. J. Syst. Evol. Microbiol.">
        <title>Complete genome sequence of Corynebacterium casei LMG S-19264T (=DSM 44701T), isolated from a smear-ripened cheese.</title>
        <authorList>
            <consortium name="US DOE Joint Genome Institute (JGI-PGF)"/>
            <person name="Walter F."/>
            <person name="Albersmeier A."/>
            <person name="Kalinowski J."/>
            <person name="Ruckert C."/>
        </authorList>
    </citation>
    <scope>NUCLEOTIDE SEQUENCE</scope>
    <source>
        <strain evidence="5">CGMCC 1.15448</strain>
    </source>
</reference>
<protein>
    <recommendedName>
        <fullName evidence="7">Gingipain domain-containing protein</fullName>
    </recommendedName>
</protein>
<reference evidence="5" key="2">
    <citation type="submission" date="2020-09" db="EMBL/GenBank/DDBJ databases">
        <authorList>
            <person name="Sun Q."/>
            <person name="Zhou Y."/>
        </authorList>
    </citation>
    <scope>NUCLEOTIDE SEQUENCE</scope>
    <source>
        <strain evidence="5">CGMCC 1.15448</strain>
    </source>
</reference>
<evidence type="ECO:0000313" key="5">
    <source>
        <dbReference type="EMBL" id="GGB15374.1"/>
    </source>
</evidence>